<evidence type="ECO:0000313" key="13">
    <source>
        <dbReference type="Proteomes" id="UP001294412"/>
    </source>
</evidence>
<evidence type="ECO:0000256" key="10">
    <source>
        <dbReference type="ARBA" id="ARBA00050776"/>
    </source>
</evidence>
<organism evidence="12 13">
    <name type="scientific">Fulvimarina uroteuthidis</name>
    <dbReference type="NCBI Taxonomy" id="3098149"/>
    <lineage>
        <taxon>Bacteria</taxon>
        <taxon>Pseudomonadati</taxon>
        <taxon>Pseudomonadota</taxon>
        <taxon>Alphaproteobacteria</taxon>
        <taxon>Hyphomicrobiales</taxon>
        <taxon>Aurantimonadaceae</taxon>
        <taxon>Fulvimarina</taxon>
    </lineage>
</organism>
<evidence type="ECO:0000256" key="5">
    <source>
        <dbReference type="ARBA" id="ARBA00022679"/>
    </source>
</evidence>
<reference evidence="12 13" key="1">
    <citation type="submission" date="2023-12" db="EMBL/GenBank/DDBJ databases">
        <title>Description of Novel Strain Fulvimarina sp. 2208YS6-2-32 isolated from Uroteuthis (Photololigo) edulis.</title>
        <authorList>
            <person name="Park J.-S."/>
        </authorList>
    </citation>
    <scope>NUCLEOTIDE SEQUENCE [LARGE SCALE GENOMIC DNA]</scope>
    <source>
        <strain evidence="12 13">2208YS6-2-32</strain>
    </source>
</reference>
<dbReference type="Pfam" id="PF00266">
    <property type="entry name" value="Aminotran_5"/>
    <property type="match status" value="1"/>
</dbReference>
<comment type="cofactor">
    <cofactor evidence="1">
        <name>pyridoxal 5'-phosphate</name>
        <dbReference type="ChEBI" id="CHEBI:597326"/>
    </cofactor>
</comment>
<evidence type="ECO:0000256" key="8">
    <source>
        <dbReference type="ARBA" id="ARBA00023004"/>
    </source>
</evidence>
<comment type="similarity">
    <text evidence="3">Belongs to the class-V pyridoxal-phosphate-dependent aminotransferase family. NifS/IscS subfamily.</text>
</comment>
<evidence type="ECO:0000256" key="7">
    <source>
        <dbReference type="ARBA" id="ARBA00022898"/>
    </source>
</evidence>
<comment type="caution">
    <text evidence="12">The sequence shown here is derived from an EMBL/GenBank/DDBJ whole genome shotgun (WGS) entry which is preliminary data.</text>
</comment>
<dbReference type="SUPFAM" id="SSF53383">
    <property type="entry name" value="PLP-dependent transferases"/>
    <property type="match status" value="1"/>
</dbReference>
<feature type="domain" description="Aminotransferase class V" evidence="11">
    <location>
        <begin position="8"/>
        <end position="374"/>
    </location>
</feature>
<keyword evidence="5" id="KW-0808">Transferase</keyword>
<dbReference type="Gene3D" id="3.90.1150.10">
    <property type="entry name" value="Aspartate Aminotransferase, domain 1"/>
    <property type="match status" value="1"/>
</dbReference>
<comment type="catalytic activity">
    <reaction evidence="10">
        <text>(sulfur carrier)-H + L-cysteine = (sulfur carrier)-SH + L-alanine</text>
        <dbReference type="Rhea" id="RHEA:43892"/>
        <dbReference type="Rhea" id="RHEA-COMP:14737"/>
        <dbReference type="Rhea" id="RHEA-COMP:14739"/>
        <dbReference type="ChEBI" id="CHEBI:29917"/>
        <dbReference type="ChEBI" id="CHEBI:35235"/>
        <dbReference type="ChEBI" id="CHEBI:57972"/>
        <dbReference type="ChEBI" id="CHEBI:64428"/>
        <dbReference type="EC" id="2.8.1.7"/>
    </reaction>
</comment>
<dbReference type="PIRSF" id="PIRSF005572">
    <property type="entry name" value="NifS"/>
    <property type="match status" value="1"/>
</dbReference>
<evidence type="ECO:0000256" key="3">
    <source>
        <dbReference type="ARBA" id="ARBA00006490"/>
    </source>
</evidence>
<dbReference type="InterPro" id="IPR015424">
    <property type="entry name" value="PyrdxlP-dep_Trfase"/>
</dbReference>
<evidence type="ECO:0000259" key="11">
    <source>
        <dbReference type="Pfam" id="PF00266"/>
    </source>
</evidence>
<protein>
    <recommendedName>
        <fullName evidence="4">Cysteine desulfurase</fullName>
    </recommendedName>
</protein>
<dbReference type="RefSeq" id="WP_322188369.1">
    <property type="nucleotide sequence ID" value="NZ_JAXLPB010000005.1"/>
</dbReference>
<name>A0ABU5I5H3_9HYPH</name>
<dbReference type="Gene3D" id="3.40.640.10">
    <property type="entry name" value="Type I PLP-dependent aspartate aminotransferase-like (Major domain)"/>
    <property type="match status" value="1"/>
</dbReference>
<dbReference type="Proteomes" id="UP001294412">
    <property type="component" value="Unassembled WGS sequence"/>
</dbReference>
<dbReference type="InterPro" id="IPR016454">
    <property type="entry name" value="Cysteine_dSase"/>
</dbReference>
<evidence type="ECO:0000256" key="1">
    <source>
        <dbReference type="ARBA" id="ARBA00001933"/>
    </source>
</evidence>
<gene>
    <name evidence="12" type="ORF">U0C82_15905</name>
</gene>
<evidence type="ECO:0000256" key="9">
    <source>
        <dbReference type="ARBA" id="ARBA00023014"/>
    </source>
</evidence>
<keyword evidence="7" id="KW-0663">Pyridoxal phosphate</keyword>
<evidence type="ECO:0000256" key="2">
    <source>
        <dbReference type="ARBA" id="ARBA00003120"/>
    </source>
</evidence>
<accession>A0ABU5I5H3</accession>
<proteinExistence type="inferred from homology"/>
<dbReference type="PANTHER" id="PTHR11601">
    <property type="entry name" value="CYSTEINE DESULFURYLASE FAMILY MEMBER"/>
    <property type="match status" value="1"/>
</dbReference>
<keyword evidence="13" id="KW-1185">Reference proteome</keyword>
<evidence type="ECO:0000313" key="12">
    <source>
        <dbReference type="EMBL" id="MDY8110627.1"/>
    </source>
</evidence>
<keyword evidence="9" id="KW-0411">Iron-sulfur</keyword>
<dbReference type="InterPro" id="IPR015422">
    <property type="entry name" value="PyrdxlP-dep_Trfase_small"/>
</dbReference>
<keyword evidence="6" id="KW-0479">Metal-binding</keyword>
<comment type="function">
    <text evidence="2">Catalyzes the removal of elemental sulfur atoms from cysteine to produce alanine. Seems to participate in the biosynthesis of the nitrogenase metalloclusters by providing the inorganic sulfur required for the Fe-S core formation.</text>
</comment>
<dbReference type="Gene3D" id="1.10.260.50">
    <property type="match status" value="1"/>
</dbReference>
<evidence type="ECO:0000256" key="4">
    <source>
        <dbReference type="ARBA" id="ARBA00013558"/>
    </source>
</evidence>
<dbReference type="EMBL" id="JAXLPB010000005">
    <property type="protein sequence ID" value="MDY8110627.1"/>
    <property type="molecule type" value="Genomic_DNA"/>
</dbReference>
<dbReference type="InterPro" id="IPR015421">
    <property type="entry name" value="PyrdxlP-dep_Trfase_major"/>
</dbReference>
<sequence length="400" mass="41945">MTGASTRIYLDHNASAPLRPEARNAVVDALESANPSSVHAEGRAARALVEEARRAVAGLIAANPGEVTFTSGASESANMALVPDWLVGGERIVHRALAVLKTDHSVFVEGGRFEADQITRLDVDHDGVLRLDSLAAWLDRLAGRPGLLAFGLANSETGVLQDGARIMADVNGHDVRTVVDATQWIGRLPLSFDRVPADAFILSAHKLGGPKGVGAIVLKSTTTRPFPLIRGGGQEKGRRSGTEAVAGISGFGAAARAAALELRNEDGRLEALRDRMDRAVLDRSPTTIILGRAAKRLPNTSAYLTPGLKAETAQIGLDLAGIAVSAGSACSSGKIGRSHVLEAIACADTNAGPGFDPSDGAVRVSFGRDTNEAALMRFVEAYCQLCERAKPKPRTETRAA</sequence>
<evidence type="ECO:0000256" key="6">
    <source>
        <dbReference type="ARBA" id="ARBA00022723"/>
    </source>
</evidence>
<dbReference type="InterPro" id="IPR000192">
    <property type="entry name" value="Aminotrans_V_dom"/>
</dbReference>
<dbReference type="PANTHER" id="PTHR11601:SF34">
    <property type="entry name" value="CYSTEINE DESULFURASE"/>
    <property type="match status" value="1"/>
</dbReference>
<keyword evidence="8" id="KW-0408">Iron</keyword>